<proteinExistence type="inferred from homology"/>
<dbReference type="OrthoDB" id="3065412at2759"/>
<feature type="domain" description="CFEM" evidence="15">
    <location>
        <begin position="1"/>
        <end position="111"/>
    </location>
</feature>
<evidence type="ECO:0000259" key="15">
    <source>
        <dbReference type="PROSITE" id="PS52012"/>
    </source>
</evidence>
<evidence type="ECO:0000256" key="3">
    <source>
        <dbReference type="ARBA" id="ARBA00010031"/>
    </source>
</evidence>
<dbReference type="InterPro" id="IPR051735">
    <property type="entry name" value="CFEM_domain"/>
</dbReference>
<evidence type="ECO:0000256" key="6">
    <source>
        <dbReference type="ARBA" id="ARBA00022617"/>
    </source>
</evidence>
<dbReference type="GO" id="GO:0046872">
    <property type="term" value="F:metal ion binding"/>
    <property type="evidence" value="ECO:0007669"/>
    <property type="project" value="UniProtKB-KW"/>
</dbReference>
<keyword evidence="12" id="KW-0325">Glycoprotein</keyword>
<feature type="chain" id="PRO_5001594422" evidence="14">
    <location>
        <begin position="21"/>
        <end position="193"/>
    </location>
</feature>
<evidence type="ECO:0000256" key="7">
    <source>
        <dbReference type="ARBA" id="ARBA00022723"/>
    </source>
</evidence>
<keyword evidence="6" id="KW-0349">Heme</keyword>
<keyword evidence="7" id="KW-0479">Metal-binding</keyword>
<dbReference type="SMART" id="SM00747">
    <property type="entry name" value="CFEM"/>
    <property type="match status" value="1"/>
</dbReference>
<keyword evidence="10" id="KW-0472">Membrane</keyword>
<protein>
    <submittedName>
        <fullName evidence="16">RHTO0S07e02938g1_1</fullName>
    </submittedName>
</protein>
<dbReference type="InterPro" id="IPR008427">
    <property type="entry name" value="Extracellular_membr_CFEM_dom"/>
</dbReference>
<accession>A0A061B4U6</accession>
<dbReference type="PANTHER" id="PTHR37928:SF2">
    <property type="entry name" value="GPI ANCHORED CFEM DOMAIN PROTEIN (AFU_ORTHOLOGUE AFUA_6G10580)"/>
    <property type="match status" value="1"/>
</dbReference>
<evidence type="ECO:0000256" key="8">
    <source>
        <dbReference type="ARBA" id="ARBA00022729"/>
    </source>
</evidence>
<evidence type="ECO:0000256" key="9">
    <source>
        <dbReference type="ARBA" id="ARBA00023004"/>
    </source>
</evidence>
<evidence type="ECO:0000313" key="16">
    <source>
        <dbReference type="EMBL" id="CDR42684.1"/>
    </source>
</evidence>
<dbReference type="AlphaFoldDB" id="A0A061B4U6"/>
<keyword evidence="9" id="KW-0408">Iron</keyword>
<evidence type="ECO:0000256" key="1">
    <source>
        <dbReference type="ARBA" id="ARBA00004609"/>
    </source>
</evidence>
<dbReference type="GO" id="GO:0005886">
    <property type="term" value="C:plasma membrane"/>
    <property type="evidence" value="ECO:0007669"/>
    <property type="project" value="UniProtKB-SubCell"/>
</dbReference>
<keyword evidence="4" id="KW-1003">Cell membrane</keyword>
<evidence type="ECO:0000256" key="4">
    <source>
        <dbReference type="ARBA" id="ARBA00022475"/>
    </source>
</evidence>
<evidence type="ECO:0000256" key="11">
    <source>
        <dbReference type="ARBA" id="ARBA00023157"/>
    </source>
</evidence>
<organism evidence="16">
    <name type="scientific">Rhodotorula toruloides</name>
    <name type="common">Yeast</name>
    <name type="synonym">Rhodosporidium toruloides</name>
    <dbReference type="NCBI Taxonomy" id="5286"/>
    <lineage>
        <taxon>Eukaryota</taxon>
        <taxon>Fungi</taxon>
        <taxon>Dikarya</taxon>
        <taxon>Basidiomycota</taxon>
        <taxon>Pucciniomycotina</taxon>
        <taxon>Microbotryomycetes</taxon>
        <taxon>Sporidiobolales</taxon>
        <taxon>Sporidiobolaceae</taxon>
        <taxon>Rhodotorula</taxon>
    </lineage>
</organism>
<keyword evidence="13" id="KW-0449">Lipoprotein</keyword>
<keyword evidence="5" id="KW-0964">Secreted</keyword>
<evidence type="ECO:0000256" key="13">
    <source>
        <dbReference type="ARBA" id="ARBA00023288"/>
    </source>
</evidence>
<dbReference type="GO" id="GO:0005576">
    <property type="term" value="C:extracellular region"/>
    <property type="evidence" value="ECO:0007669"/>
    <property type="project" value="UniProtKB-SubCell"/>
</dbReference>
<evidence type="ECO:0000256" key="10">
    <source>
        <dbReference type="ARBA" id="ARBA00023136"/>
    </source>
</evidence>
<evidence type="ECO:0000256" key="14">
    <source>
        <dbReference type="SAM" id="SignalP"/>
    </source>
</evidence>
<reference evidence="16" key="1">
    <citation type="journal article" date="2014" name="Genome Announc.">
        <title>Draft genome sequence of Rhodosporidium toruloides CECT1137, an oleaginous yeast of biotechnological interest.</title>
        <authorList>
            <person name="Morin N."/>
            <person name="Calcas X."/>
            <person name="Devillers H."/>
            <person name="Durrens P."/>
            <person name="Sherman D.J."/>
            <person name="Nicaud J.-M."/>
            <person name="Neuveglise C."/>
        </authorList>
    </citation>
    <scope>NUCLEOTIDE SEQUENCE</scope>
    <source>
        <strain evidence="16">CECT1137</strain>
    </source>
</reference>
<dbReference type="Pfam" id="PF05730">
    <property type="entry name" value="CFEM"/>
    <property type="match status" value="1"/>
</dbReference>
<gene>
    <name evidence="16" type="ORF">RHTO0S_07e02938g</name>
</gene>
<dbReference type="PROSITE" id="PS52012">
    <property type="entry name" value="CFEM"/>
    <property type="match status" value="1"/>
</dbReference>
<dbReference type="PANTHER" id="PTHR37928">
    <property type="entry name" value="CFEM DOMAIN PROTEIN (AFU_ORTHOLOGUE AFUA_6G14090)"/>
    <property type="match status" value="1"/>
</dbReference>
<evidence type="ECO:0000256" key="5">
    <source>
        <dbReference type="ARBA" id="ARBA00022525"/>
    </source>
</evidence>
<feature type="signal peptide" evidence="14">
    <location>
        <begin position="1"/>
        <end position="20"/>
    </location>
</feature>
<comment type="similarity">
    <text evidence="3">Belongs to the RBT5 family.</text>
</comment>
<dbReference type="EMBL" id="LK052942">
    <property type="protein sequence ID" value="CDR42684.1"/>
    <property type="molecule type" value="Genomic_DNA"/>
</dbReference>
<name>A0A061B4U6_RHOTO</name>
<comment type="subcellular location">
    <subcellularLocation>
        <location evidence="1">Cell membrane</location>
        <topology evidence="1">Lipid-anchor</topology>
        <topology evidence="1">GPI-anchor</topology>
    </subcellularLocation>
    <subcellularLocation>
        <location evidence="2">Secreted</location>
    </subcellularLocation>
</comment>
<evidence type="ECO:0000256" key="2">
    <source>
        <dbReference type="ARBA" id="ARBA00004613"/>
    </source>
</evidence>
<keyword evidence="8 14" id="KW-0732">Signal</keyword>
<evidence type="ECO:0000256" key="12">
    <source>
        <dbReference type="ARBA" id="ARBA00023180"/>
    </source>
</evidence>
<keyword evidence="11" id="KW-1015">Disulfide bond</keyword>
<sequence length="193" mass="17883">MRPYAVIAAAVALAPALVFAQTAPSCVIQCIATAAGLTSCAATDAQCLCDSNTFIDGVSACMVTSCSPQDLATGVAFGEQFCQSVGVTVAIPSSLASRTAEATGVSSATQSSAAASATSSAVSAISSAISSASSSASAAASSAASSSAASSTAAGSAPSASTSNKPSSGASVNLLSKGAGAAALIAAGAALAL</sequence>